<organism evidence="1">
    <name type="scientific">marine sediment metagenome</name>
    <dbReference type="NCBI Taxonomy" id="412755"/>
    <lineage>
        <taxon>unclassified sequences</taxon>
        <taxon>metagenomes</taxon>
        <taxon>ecological metagenomes</taxon>
    </lineage>
</organism>
<feature type="non-terminal residue" evidence="1">
    <location>
        <position position="1"/>
    </location>
</feature>
<accession>X1F7W4</accession>
<evidence type="ECO:0000313" key="1">
    <source>
        <dbReference type="EMBL" id="GAH16883.1"/>
    </source>
</evidence>
<reference evidence="1" key="1">
    <citation type="journal article" date="2014" name="Front. Microbiol.">
        <title>High frequency of phylogenetically diverse reductive dehalogenase-homologous genes in deep subseafloor sedimentary metagenomes.</title>
        <authorList>
            <person name="Kawai M."/>
            <person name="Futagami T."/>
            <person name="Toyoda A."/>
            <person name="Takaki Y."/>
            <person name="Nishi S."/>
            <person name="Hori S."/>
            <person name="Arai W."/>
            <person name="Tsubouchi T."/>
            <person name="Morono Y."/>
            <person name="Uchiyama I."/>
            <person name="Ito T."/>
            <person name="Fujiyama A."/>
            <person name="Inagaki F."/>
            <person name="Takami H."/>
        </authorList>
    </citation>
    <scope>NUCLEOTIDE SEQUENCE</scope>
    <source>
        <strain evidence="1">Expedition CK06-06</strain>
    </source>
</reference>
<proteinExistence type="predicted"/>
<name>X1F7W4_9ZZZZ</name>
<protein>
    <submittedName>
        <fullName evidence="1">Uncharacterized protein</fullName>
    </submittedName>
</protein>
<dbReference type="AlphaFoldDB" id="X1F7W4"/>
<comment type="caution">
    <text evidence="1">The sequence shown here is derived from an EMBL/GenBank/DDBJ whole genome shotgun (WGS) entry which is preliminary data.</text>
</comment>
<dbReference type="EMBL" id="BART01030395">
    <property type="protein sequence ID" value="GAH16883.1"/>
    <property type="molecule type" value="Genomic_DNA"/>
</dbReference>
<gene>
    <name evidence="1" type="ORF">S01H4_53088</name>
</gene>
<sequence>VFFRSPTAIFTAAWSNAIAVVPIEDTSPTVYVDSPLDAGTYYYEMGLIAIEGNYEGVPTEREATVT</sequence>